<dbReference type="GO" id="GO:0000139">
    <property type="term" value="C:Golgi membrane"/>
    <property type="evidence" value="ECO:0007669"/>
    <property type="project" value="GOC"/>
</dbReference>
<dbReference type="Proteomes" id="UP001153069">
    <property type="component" value="Unassembled WGS sequence"/>
</dbReference>
<dbReference type="AlphaFoldDB" id="A0A9N8D789"/>
<evidence type="ECO:0000313" key="9">
    <source>
        <dbReference type="Proteomes" id="UP001153069"/>
    </source>
</evidence>
<keyword evidence="2" id="KW-0479">Metal-binding</keyword>
<name>A0A9N8D789_9STRA</name>
<keyword evidence="1" id="KW-0343">GTPase activation</keyword>
<reference evidence="8" key="1">
    <citation type="submission" date="2020-06" db="EMBL/GenBank/DDBJ databases">
        <authorList>
            <consortium name="Plant Systems Biology data submission"/>
        </authorList>
    </citation>
    <scope>NUCLEOTIDE SEQUENCE</scope>
    <source>
        <strain evidence="8">D6</strain>
    </source>
</reference>
<dbReference type="SMART" id="SM00105">
    <property type="entry name" value="ArfGap"/>
    <property type="match status" value="1"/>
</dbReference>
<sequence length="557" mass="62435">MKPPTPRESRRVSTFSDSNLTTLESLVLEVALEDAKQHQQASTARSSSDPIKECEMDTEDYERIQRLLGNHCCADCESTDTEWASVSFGLLLCADCSGIHRALGTHISRVRSVKMDFWSEEHLELMRHGGNYAFQKFVEKQTKNDASFDFYETPIDQKYTSDAAVAYKSVLKKRAQAAAKGTKPGLDETESSTETAASSTVAENNKESKQYKFKKQQQQLSPAGMDDSANSFFADDTSTDAATNNSKKRNTRQHRSMDDNSDHKASIQEEEGEDDDQNDSDSEAARKQKEEEDKRNMSLDSWFNKKPTAKRRMKKLPVPSSDASCSGKSTATTNTIQSAIASITSRRSVRRSNSSASAPTITYMGRSFSAADKDGTVTLKHHREADRLKGQSDVRLLADMADAQEKIARENLGTSWRQDAWRQSAPAQMQWSADRRIAPFSFHDDDIARRVKTPARHESLRKKLAYTDADLLQIALDDKEFARLKAGLKTKGAVTNGILEQKLYAFVAKSKLRKNTVDADEESQVSDSNQPRSHGRQRMQASKSENLSMMRRTSTFH</sequence>
<dbReference type="GO" id="GO:0008270">
    <property type="term" value="F:zinc ion binding"/>
    <property type="evidence" value="ECO:0007669"/>
    <property type="project" value="UniProtKB-KW"/>
</dbReference>
<dbReference type="GO" id="GO:0005096">
    <property type="term" value="F:GTPase activator activity"/>
    <property type="evidence" value="ECO:0007669"/>
    <property type="project" value="UniProtKB-KW"/>
</dbReference>
<keyword evidence="9" id="KW-1185">Reference proteome</keyword>
<dbReference type="PANTHER" id="PTHR45686">
    <property type="entry name" value="ADP-RIBOSYLATION FACTOR GTPASE ACTIVATING PROTEIN 3, ISOFORM H-RELATED"/>
    <property type="match status" value="1"/>
</dbReference>
<proteinExistence type="predicted"/>
<feature type="compositionally biased region" description="Polar residues" evidence="6">
    <location>
        <begin position="539"/>
        <end position="557"/>
    </location>
</feature>
<evidence type="ECO:0000256" key="1">
    <source>
        <dbReference type="ARBA" id="ARBA00022468"/>
    </source>
</evidence>
<evidence type="ECO:0000256" key="4">
    <source>
        <dbReference type="ARBA" id="ARBA00022833"/>
    </source>
</evidence>
<dbReference type="EMBL" id="CAICTM010000024">
    <property type="protein sequence ID" value="CAB9497703.1"/>
    <property type="molecule type" value="Genomic_DNA"/>
</dbReference>
<feature type="compositionally biased region" description="Basic and acidic residues" evidence="6">
    <location>
        <begin position="283"/>
        <end position="297"/>
    </location>
</feature>
<dbReference type="OrthoDB" id="73919at2759"/>
<evidence type="ECO:0000256" key="2">
    <source>
        <dbReference type="ARBA" id="ARBA00022723"/>
    </source>
</evidence>
<keyword evidence="3 5" id="KW-0863">Zinc-finger</keyword>
<feature type="domain" description="Arf-GAP" evidence="7">
    <location>
        <begin position="58"/>
        <end position="177"/>
    </location>
</feature>
<evidence type="ECO:0000256" key="6">
    <source>
        <dbReference type="SAM" id="MobiDB-lite"/>
    </source>
</evidence>
<comment type="caution">
    <text evidence="8">The sequence shown here is derived from an EMBL/GenBank/DDBJ whole genome shotgun (WGS) entry which is preliminary data.</text>
</comment>
<gene>
    <name evidence="8" type="ORF">SEMRO_24_G016470.1</name>
</gene>
<dbReference type="PANTHER" id="PTHR45686:SF4">
    <property type="entry name" value="ADP-RIBOSYLATION FACTOR GTPASE ACTIVATING PROTEIN 3, ISOFORM H"/>
    <property type="match status" value="1"/>
</dbReference>
<dbReference type="SUPFAM" id="SSF57863">
    <property type="entry name" value="ArfGap/RecO-like zinc finger"/>
    <property type="match status" value="1"/>
</dbReference>
<dbReference type="Pfam" id="PF01412">
    <property type="entry name" value="ArfGap"/>
    <property type="match status" value="1"/>
</dbReference>
<dbReference type="InterPro" id="IPR037278">
    <property type="entry name" value="ARFGAP/RecO"/>
</dbReference>
<organism evidence="8 9">
    <name type="scientific">Seminavis robusta</name>
    <dbReference type="NCBI Taxonomy" id="568900"/>
    <lineage>
        <taxon>Eukaryota</taxon>
        <taxon>Sar</taxon>
        <taxon>Stramenopiles</taxon>
        <taxon>Ochrophyta</taxon>
        <taxon>Bacillariophyta</taxon>
        <taxon>Bacillariophyceae</taxon>
        <taxon>Bacillariophycidae</taxon>
        <taxon>Naviculales</taxon>
        <taxon>Naviculaceae</taxon>
        <taxon>Seminavis</taxon>
    </lineage>
</organism>
<dbReference type="Gene3D" id="1.10.220.150">
    <property type="entry name" value="Arf GTPase activating protein"/>
    <property type="match status" value="1"/>
</dbReference>
<evidence type="ECO:0000256" key="5">
    <source>
        <dbReference type="PROSITE-ProRule" id="PRU00288"/>
    </source>
</evidence>
<feature type="compositionally biased region" description="Acidic residues" evidence="6">
    <location>
        <begin position="268"/>
        <end position="282"/>
    </location>
</feature>
<accession>A0A9N8D789</accession>
<dbReference type="PRINTS" id="PR00405">
    <property type="entry name" value="REVINTRACTNG"/>
</dbReference>
<feature type="compositionally biased region" description="Basic and acidic residues" evidence="6">
    <location>
        <begin position="255"/>
        <end position="267"/>
    </location>
</feature>
<protein>
    <submittedName>
        <fullName evidence="8">With coiled-coil, ANK repeat and PH domain-containing protein</fullName>
    </submittedName>
</protein>
<feature type="compositionally biased region" description="Low complexity" evidence="6">
    <location>
        <begin position="192"/>
        <end position="203"/>
    </location>
</feature>
<feature type="region of interest" description="Disordered" evidence="6">
    <location>
        <begin position="178"/>
        <end position="332"/>
    </location>
</feature>
<evidence type="ECO:0000259" key="7">
    <source>
        <dbReference type="PROSITE" id="PS50115"/>
    </source>
</evidence>
<dbReference type="InterPro" id="IPR038508">
    <property type="entry name" value="ArfGAP_dom_sf"/>
</dbReference>
<evidence type="ECO:0000313" key="8">
    <source>
        <dbReference type="EMBL" id="CAB9497703.1"/>
    </source>
</evidence>
<feature type="region of interest" description="Disordered" evidence="6">
    <location>
        <begin position="516"/>
        <end position="557"/>
    </location>
</feature>
<dbReference type="PROSITE" id="PS50115">
    <property type="entry name" value="ARFGAP"/>
    <property type="match status" value="1"/>
</dbReference>
<keyword evidence="4" id="KW-0862">Zinc</keyword>
<evidence type="ECO:0000256" key="3">
    <source>
        <dbReference type="ARBA" id="ARBA00022771"/>
    </source>
</evidence>
<dbReference type="GO" id="GO:0048205">
    <property type="term" value="P:COPI coating of Golgi vesicle"/>
    <property type="evidence" value="ECO:0007669"/>
    <property type="project" value="TreeGrafter"/>
</dbReference>
<dbReference type="InterPro" id="IPR001164">
    <property type="entry name" value="ArfGAP_dom"/>
</dbReference>